<name>A0A6J5P3S1_9CAUD</name>
<protein>
    <submittedName>
        <fullName evidence="1">Uncharacterized protein</fullName>
    </submittedName>
</protein>
<proteinExistence type="predicted"/>
<gene>
    <name evidence="1" type="ORF">UFOVP830_58</name>
</gene>
<dbReference type="EMBL" id="LR796761">
    <property type="protein sequence ID" value="CAB4164626.1"/>
    <property type="molecule type" value="Genomic_DNA"/>
</dbReference>
<evidence type="ECO:0000313" key="1">
    <source>
        <dbReference type="EMBL" id="CAB4164626.1"/>
    </source>
</evidence>
<organism evidence="1">
    <name type="scientific">uncultured Caudovirales phage</name>
    <dbReference type="NCBI Taxonomy" id="2100421"/>
    <lineage>
        <taxon>Viruses</taxon>
        <taxon>Duplodnaviria</taxon>
        <taxon>Heunggongvirae</taxon>
        <taxon>Uroviricota</taxon>
        <taxon>Caudoviricetes</taxon>
        <taxon>Peduoviridae</taxon>
        <taxon>Maltschvirus</taxon>
        <taxon>Maltschvirus maltsch</taxon>
    </lineage>
</organism>
<feature type="non-terminal residue" evidence="1">
    <location>
        <position position="39"/>
    </location>
</feature>
<accession>A0A6J5P3S1</accession>
<reference evidence="1" key="1">
    <citation type="submission" date="2020-04" db="EMBL/GenBank/DDBJ databases">
        <authorList>
            <person name="Chiriac C."/>
            <person name="Salcher M."/>
            <person name="Ghai R."/>
            <person name="Kavagutti S V."/>
        </authorList>
    </citation>
    <scope>NUCLEOTIDE SEQUENCE</scope>
</reference>
<sequence>MVDNVGYTPGTGATIAADDIAGVLYQRVKIGVGADGSAT</sequence>